<dbReference type="GO" id="GO:0046872">
    <property type="term" value="F:metal ion binding"/>
    <property type="evidence" value="ECO:0007669"/>
    <property type="project" value="UniProtKB-KW"/>
</dbReference>
<name>A0A7D5D857_9PSED</name>
<dbReference type="EMBL" id="CP056030">
    <property type="protein sequence ID" value="QKZ04515.1"/>
    <property type="molecule type" value="Genomic_DNA"/>
</dbReference>
<dbReference type="InterPro" id="IPR010169">
    <property type="entry name" value="AcOrn-deacetyl"/>
</dbReference>
<evidence type="ECO:0000259" key="4">
    <source>
        <dbReference type="Pfam" id="PF07687"/>
    </source>
</evidence>
<dbReference type="Pfam" id="PF07687">
    <property type="entry name" value="M20_dimer"/>
    <property type="match status" value="1"/>
</dbReference>
<dbReference type="Pfam" id="PF01546">
    <property type="entry name" value="Peptidase_M20"/>
    <property type="match status" value="1"/>
</dbReference>
<dbReference type="Gene3D" id="3.40.630.10">
    <property type="entry name" value="Zn peptidases"/>
    <property type="match status" value="1"/>
</dbReference>
<dbReference type="SUPFAM" id="SSF55031">
    <property type="entry name" value="Bacterial exopeptidase dimerisation domain"/>
    <property type="match status" value="1"/>
</dbReference>
<evidence type="ECO:0000256" key="3">
    <source>
        <dbReference type="ARBA" id="ARBA00023285"/>
    </source>
</evidence>
<evidence type="ECO:0000256" key="1">
    <source>
        <dbReference type="ARBA" id="ARBA00022723"/>
    </source>
</evidence>
<dbReference type="InterPro" id="IPR050072">
    <property type="entry name" value="Peptidase_M20A"/>
</dbReference>
<dbReference type="Gene3D" id="3.30.70.360">
    <property type="match status" value="1"/>
</dbReference>
<dbReference type="NCBIfam" id="TIGR01892">
    <property type="entry name" value="AcOrn-deacetyl"/>
    <property type="match status" value="1"/>
</dbReference>
<keyword evidence="6" id="KW-1185">Reference proteome</keyword>
<dbReference type="KEGG" id="pez:HWQ56_12265"/>
<dbReference type="InterPro" id="IPR036264">
    <property type="entry name" value="Bact_exopeptidase_dim_dom"/>
</dbReference>
<gene>
    <name evidence="5" type="primary">argE</name>
    <name evidence="5" type="ORF">HWQ56_12265</name>
</gene>
<evidence type="ECO:0000313" key="5">
    <source>
        <dbReference type="EMBL" id="QKZ04515.1"/>
    </source>
</evidence>
<dbReference type="NCBIfam" id="NF005710">
    <property type="entry name" value="PRK07522.1"/>
    <property type="match status" value="1"/>
</dbReference>
<dbReference type="GO" id="GO:0008777">
    <property type="term" value="F:acetylornithine deacetylase activity"/>
    <property type="evidence" value="ECO:0007669"/>
    <property type="project" value="UniProtKB-EC"/>
</dbReference>
<dbReference type="GO" id="GO:0006526">
    <property type="term" value="P:L-arginine biosynthetic process"/>
    <property type="evidence" value="ECO:0007669"/>
    <property type="project" value="InterPro"/>
</dbReference>
<keyword evidence="1" id="KW-0479">Metal-binding</keyword>
<evidence type="ECO:0000313" key="6">
    <source>
        <dbReference type="Proteomes" id="UP000509568"/>
    </source>
</evidence>
<dbReference type="AlphaFoldDB" id="A0A7D5D857"/>
<keyword evidence="3" id="KW-0170">Cobalt</keyword>
<dbReference type="RefSeq" id="WP_176570649.1">
    <property type="nucleotide sequence ID" value="NZ_CP056030.1"/>
</dbReference>
<dbReference type="InterPro" id="IPR002933">
    <property type="entry name" value="Peptidase_M20"/>
</dbReference>
<reference evidence="5 6" key="1">
    <citation type="submission" date="2020-06" db="EMBL/GenBank/DDBJ databases">
        <title>Pseudomonas eucalypticola sp. nov., an endophyte of Eucalyptus dunnii leaves with biocontrol ability of eucalyptus leaf blight.</title>
        <authorList>
            <person name="Liu Y."/>
            <person name="Song Z."/>
            <person name="Zeng H."/>
            <person name="Lu M."/>
            <person name="Wang X."/>
            <person name="Lian X."/>
            <person name="Zhang Q."/>
        </authorList>
    </citation>
    <scope>NUCLEOTIDE SEQUENCE [LARGE SCALE GENOMIC DNA]</scope>
    <source>
        <strain evidence="5 6">NP-1</strain>
    </source>
</reference>
<dbReference type="PANTHER" id="PTHR43808:SF31">
    <property type="entry name" value="N-ACETYL-L-CITRULLINE DEACETYLASE"/>
    <property type="match status" value="1"/>
</dbReference>
<keyword evidence="2 5" id="KW-0378">Hydrolase</keyword>
<protein>
    <submittedName>
        <fullName evidence="5">Acetylornithine deacetylase</fullName>
        <ecNumber evidence="5">3.5.1.16</ecNumber>
    </submittedName>
</protein>
<dbReference type="CDD" id="cd03894">
    <property type="entry name" value="M20_ArgE"/>
    <property type="match status" value="1"/>
</dbReference>
<feature type="domain" description="Peptidase M20 dimerisation" evidence="4">
    <location>
        <begin position="190"/>
        <end position="299"/>
    </location>
</feature>
<sequence>MTSSLALARGAVTACPTDSSVLMRALDIARVLIGFPSVSDRSNLDLIEWVRHYLEGWGVTAQVLPAACGHKANLFASLGAVRPGGIILSGHTDVVPVEGQAWAQDPFTARLDGARLYGRGSCDMKGFIAVVLAMVPELMASPRQSFHLALSYDEEVGAHGAQALVPFITQAGLAPAGCIVGEPTSMGLVIGHKGRHEINCCVRGKAAHSSVPSEGVNAIDVAARVQVQLQHMARRLAQGPLDRGFDVPYTTVQVCKVKGGVAGNVIPGECSFDFEIRYLPGCDAEQLLAQVKAYAGQALGGGAPEHAAGAAIEFSHTLHTPGLDEQANQSFAQWLRQACAVNAGAQRVAYSTEAGLFQAAGIPTVVCGPGSIRQAHQADEYVDVAQLQACTQFLRRLVGYETPPSACRGDQ</sequence>
<organism evidence="5 6">
    <name type="scientific">Pseudomonas eucalypticola</name>
    <dbReference type="NCBI Taxonomy" id="2599595"/>
    <lineage>
        <taxon>Bacteria</taxon>
        <taxon>Pseudomonadati</taxon>
        <taxon>Pseudomonadota</taxon>
        <taxon>Gammaproteobacteria</taxon>
        <taxon>Pseudomonadales</taxon>
        <taxon>Pseudomonadaceae</taxon>
        <taxon>Pseudomonas</taxon>
    </lineage>
</organism>
<dbReference type="PANTHER" id="PTHR43808">
    <property type="entry name" value="ACETYLORNITHINE DEACETYLASE"/>
    <property type="match status" value="1"/>
</dbReference>
<dbReference type="Proteomes" id="UP000509568">
    <property type="component" value="Chromosome"/>
</dbReference>
<dbReference type="SUPFAM" id="SSF53187">
    <property type="entry name" value="Zn-dependent exopeptidases"/>
    <property type="match status" value="1"/>
</dbReference>
<dbReference type="InterPro" id="IPR011650">
    <property type="entry name" value="Peptidase_M20_dimer"/>
</dbReference>
<dbReference type="EC" id="3.5.1.16" evidence="5"/>
<proteinExistence type="predicted"/>
<evidence type="ECO:0000256" key="2">
    <source>
        <dbReference type="ARBA" id="ARBA00022801"/>
    </source>
</evidence>
<accession>A0A7D5D857</accession>